<comment type="catalytic activity">
    <reaction evidence="1">
        <text>Release of an N-terminal tripeptide from a polypeptide.</text>
        <dbReference type="EC" id="3.4.14.10"/>
    </reaction>
</comment>
<dbReference type="InterPro" id="IPR015500">
    <property type="entry name" value="Peptidase_S8_subtilisin-rel"/>
</dbReference>
<dbReference type="InterPro" id="IPR022229">
    <property type="entry name" value="TPPII_Ig-like-2"/>
</dbReference>
<feature type="signal peptide" evidence="11">
    <location>
        <begin position="1"/>
        <end position="40"/>
    </location>
</feature>
<dbReference type="Pfam" id="PF12580">
    <property type="entry name" value="TPPII"/>
    <property type="match status" value="1"/>
</dbReference>
<dbReference type="GO" id="GO:0004252">
    <property type="term" value="F:serine-type endopeptidase activity"/>
    <property type="evidence" value="ECO:0007669"/>
    <property type="project" value="UniProtKB-UniRule"/>
</dbReference>
<dbReference type="FunFam" id="3.40.50.200:FF:000003">
    <property type="entry name" value="Tripeptidyl peptidase 2"/>
    <property type="match status" value="1"/>
</dbReference>
<dbReference type="PANTHER" id="PTHR43806:SF14">
    <property type="entry name" value="TRIPEPTIDYL-PEPTIDASE 2"/>
    <property type="match status" value="1"/>
</dbReference>
<dbReference type="OrthoDB" id="9798386at2"/>
<evidence type="ECO:0000313" key="16">
    <source>
        <dbReference type="EMBL" id="QDU73267.1"/>
    </source>
</evidence>
<dbReference type="GO" id="GO:0008240">
    <property type="term" value="F:tripeptidyl-peptidase activity"/>
    <property type="evidence" value="ECO:0007669"/>
    <property type="project" value="UniProtKB-EC"/>
</dbReference>
<dbReference type="Pfam" id="PF21223">
    <property type="entry name" value="TPPII_Ig-like-1"/>
    <property type="match status" value="1"/>
</dbReference>
<evidence type="ECO:0000256" key="9">
    <source>
        <dbReference type="SAM" id="Coils"/>
    </source>
</evidence>
<dbReference type="KEGG" id="bvo:Pan97_02340"/>
<dbReference type="GO" id="GO:0005829">
    <property type="term" value="C:cytosol"/>
    <property type="evidence" value="ECO:0007669"/>
    <property type="project" value="TreeGrafter"/>
</dbReference>
<dbReference type="InterPro" id="IPR034051">
    <property type="entry name" value="TPP_II_domain"/>
</dbReference>
<evidence type="ECO:0000256" key="5">
    <source>
        <dbReference type="ARBA" id="ARBA00022670"/>
    </source>
</evidence>
<dbReference type="InterPro" id="IPR022398">
    <property type="entry name" value="Peptidase_S8_His-AS"/>
</dbReference>
<dbReference type="InterPro" id="IPR048384">
    <property type="entry name" value="TPPII_GBD"/>
</dbReference>
<dbReference type="Gene3D" id="1.25.40.710">
    <property type="match status" value="1"/>
</dbReference>
<dbReference type="GO" id="GO:0004177">
    <property type="term" value="F:aminopeptidase activity"/>
    <property type="evidence" value="ECO:0007669"/>
    <property type="project" value="UniProtKB-KW"/>
</dbReference>
<evidence type="ECO:0000256" key="6">
    <source>
        <dbReference type="ARBA" id="ARBA00022801"/>
    </source>
</evidence>
<dbReference type="Pfam" id="PF00082">
    <property type="entry name" value="Peptidase_S8"/>
    <property type="match status" value="1"/>
</dbReference>
<sequence precursor="true">MRATLASLIDLRSFLQPKPAMIRFCFAFVLLVTCSAPAFAQDAFFPTADLLPKKEIGATRYLKQHRKFDGRDVIVAVFDTGCDPAAPGLQVTSDGKPKVIDMIDATGSGDVNTTTIRKVEEGQIEGLTGRKLTIPEKWNNPSGEYRVGMKPAYELFPDHLIPRLRAENRKLWDEAVRAKVEQLTRELEAFKKANPKPRGEKLKEKKELEVRLEELTKLGKNWSDPGPIYDCVVFNDGNSWQAAIDTDEDGDLSDEKLMTNYKVKRQYSTFGEVDLVTFAVNIYQDGDVLSIVCDAGTHGTHVGGIIAANYPDTPELNGVAPGAQIVSVKIGDSRLGSNSTGIGEDRGLIAVLENKCDLINMSYGGPSPEWSTGRTARLFSEIVNRYGVIFVASAGNDGPGLSTVGSPGGTTSAILGVGAYVSPELMSAAYSVREELGEKPFTWSSRGPTMDGDLGVDITAPGGAVSPVSRWSLSPGSLMNGTSMSSPNACGGVALILSGLKQEKIAYTPESVKLAIKNTARKLEGGSVWANGQGLIQVDAAFDWLEDHRDEVEPEVRYDVSLPGMRTKRGVYLREPEEIKRAQEVTVEVDPQFNEDAKFGPRADYRAEFFLKCDADWVKIPQNFYVNHGGRTFKMEVDPRNLKPGAHFASVEGYYADRPDMGPRFRVPITVLVPSPKKTPTEFKTTLQLQPGQIDRTFIEVPMGATWVNVRVKPTKADDTKLFVFHALQRLEDRSFPTIEKQSFLRVEPNEATEISFAVAEGKTLEMTLAQYWSTLGQNEVELEATFFGILPSPAELTWDGTNPIHRIDVQSSLGPMQIKPSAKFEKLRKTLLPVKSEVEALDPERDEFPRKRLNYGITLTYEFTLSEKSTVTPEPIIWANGYDRYSGGVYVIYDANKRVMTTGAGGREASLDRGKYTLTFYFRQENRDKVLELEDMPIWLDYKISGPGIRTFDTHEKAANQEGGFSAAWLRPGQLLPVFLTTNPKGLPKQASPGDLLIGEIQFGDSDAKLGGDARRPGGFPLQYVVGPQPTPKTETPDPPKEDEPTLADKLFETKLAYLKTLKDKKQKNEFDNLFKELNKEKKKHVPLLQAKLILLDENDRKDHLPEVVQAADEVLKAINVGKVRSYFAERRDPETDKEKKQMKEMTELKEAIIDTLFRKARAIAYMDLPEDDPEHPENKDIRKEPKDEKERAELFEKAFDDLASWVDTTDKKYALVHLRRLRRHDRQAEALQLLNKMIADDPTNLLLYKKRSDIYGELGWDFAEKYEEKWRNLRKRDAYLPN</sequence>
<dbReference type="Gene3D" id="3.40.50.200">
    <property type="entry name" value="Peptidase S8/S53 domain"/>
    <property type="match status" value="1"/>
</dbReference>
<keyword evidence="4" id="KW-0031">Aminopeptidase</keyword>
<feature type="domain" description="Peptidase S8/S53" evidence="12">
    <location>
        <begin position="70"/>
        <end position="534"/>
    </location>
</feature>
<evidence type="ECO:0000259" key="13">
    <source>
        <dbReference type="Pfam" id="PF12580"/>
    </source>
</evidence>
<name>A0A518C216_9BACT</name>
<evidence type="ECO:0000313" key="17">
    <source>
        <dbReference type="Proteomes" id="UP000318626"/>
    </source>
</evidence>
<dbReference type="InterPro" id="IPR046940">
    <property type="entry name" value="TPPII_Ig-like_sf"/>
</dbReference>
<evidence type="ECO:0000259" key="14">
    <source>
        <dbReference type="Pfam" id="PF21223"/>
    </source>
</evidence>
<dbReference type="PRINTS" id="PR00723">
    <property type="entry name" value="SUBTILISIN"/>
</dbReference>
<evidence type="ECO:0000256" key="10">
    <source>
        <dbReference type="SAM" id="MobiDB-lite"/>
    </source>
</evidence>
<dbReference type="Proteomes" id="UP000318626">
    <property type="component" value="Chromosome"/>
</dbReference>
<feature type="domain" description="Tripeptidyl-peptidase II first Ig-like" evidence="14">
    <location>
        <begin position="556"/>
        <end position="671"/>
    </location>
</feature>
<reference evidence="17" key="1">
    <citation type="submission" date="2019-02" db="EMBL/GenBank/DDBJ databases">
        <title>Deep-cultivation of Planctomycetes and their phenomic and genomic characterization uncovers novel biology.</title>
        <authorList>
            <person name="Wiegand S."/>
            <person name="Jogler M."/>
            <person name="Boedeker C."/>
            <person name="Pinto D."/>
            <person name="Vollmers J."/>
            <person name="Rivas-Marin E."/>
            <person name="Kohn T."/>
            <person name="Peeters S.H."/>
            <person name="Heuer A."/>
            <person name="Rast P."/>
            <person name="Oberbeckmann S."/>
            <person name="Bunk B."/>
            <person name="Jeske O."/>
            <person name="Meyerdierks A."/>
            <person name="Storesund J.E."/>
            <person name="Kallscheuer N."/>
            <person name="Luecker S."/>
            <person name="Lage O.M."/>
            <person name="Pohl T."/>
            <person name="Merkel B.J."/>
            <person name="Hornburger P."/>
            <person name="Mueller R.-W."/>
            <person name="Bruemmer F."/>
            <person name="Labrenz M."/>
            <person name="Spormann A.M."/>
            <person name="Op den Camp H."/>
            <person name="Overmann J."/>
            <person name="Amann R."/>
            <person name="Jetten M.S.M."/>
            <person name="Mascher T."/>
            <person name="Medema M.H."/>
            <person name="Devos D.P."/>
            <person name="Kaster A.-K."/>
            <person name="Ovreas L."/>
            <person name="Rohde M."/>
            <person name="Galperin M.Y."/>
            <person name="Jogler C."/>
        </authorList>
    </citation>
    <scope>NUCLEOTIDE SEQUENCE [LARGE SCALE GENOMIC DNA]</scope>
    <source>
        <strain evidence="17">Pan97</strain>
    </source>
</reference>
<feature type="domain" description="Tripeptidyl peptidase II second Ig-like" evidence="13">
    <location>
        <begin position="813"/>
        <end position="990"/>
    </location>
</feature>
<evidence type="ECO:0000256" key="11">
    <source>
        <dbReference type="SAM" id="SignalP"/>
    </source>
</evidence>
<gene>
    <name evidence="16" type="primary">apr</name>
    <name evidence="16" type="ORF">Pan97_02340</name>
</gene>
<keyword evidence="5 8" id="KW-0645">Protease</keyword>
<keyword evidence="11" id="KW-0732">Signal</keyword>
<accession>A0A518C216</accession>
<dbReference type="GO" id="GO:0006508">
    <property type="term" value="P:proteolysis"/>
    <property type="evidence" value="ECO:0007669"/>
    <property type="project" value="UniProtKB-KW"/>
</dbReference>
<keyword evidence="7 8" id="KW-0720">Serine protease</keyword>
<dbReference type="Gene3D" id="2.60.40.3170">
    <property type="match status" value="1"/>
</dbReference>
<evidence type="ECO:0000259" key="12">
    <source>
        <dbReference type="Pfam" id="PF00082"/>
    </source>
</evidence>
<dbReference type="InterPro" id="IPR046939">
    <property type="entry name" value="TPPII_C_sf"/>
</dbReference>
<dbReference type="CDD" id="cd04857">
    <property type="entry name" value="Peptidases_S8_Tripeptidyl_Aminopeptidase_II"/>
    <property type="match status" value="1"/>
</dbReference>
<evidence type="ECO:0000256" key="3">
    <source>
        <dbReference type="ARBA" id="ARBA00012462"/>
    </source>
</evidence>
<dbReference type="PROSITE" id="PS00138">
    <property type="entry name" value="SUBTILASE_SER"/>
    <property type="match status" value="1"/>
</dbReference>
<dbReference type="InterPro" id="IPR000209">
    <property type="entry name" value="Peptidase_S8/S53_dom"/>
</dbReference>
<dbReference type="InterPro" id="IPR023828">
    <property type="entry name" value="Peptidase_S8_Ser-AS"/>
</dbReference>
<dbReference type="SUPFAM" id="SSF52743">
    <property type="entry name" value="Subtilisin-like"/>
    <property type="match status" value="1"/>
</dbReference>
<evidence type="ECO:0000256" key="2">
    <source>
        <dbReference type="ARBA" id="ARBA00011073"/>
    </source>
</evidence>
<dbReference type="InterPro" id="IPR048383">
    <property type="entry name" value="TPPII_Ig-like-1"/>
</dbReference>
<feature type="active site" description="Charge relay system" evidence="8">
    <location>
        <position position="79"/>
    </location>
</feature>
<evidence type="ECO:0000256" key="4">
    <source>
        <dbReference type="ARBA" id="ARBA00022438"/>
    </source>
</evidence>
<evidence type="ECO:0000256" key="7">
    <source>
        <dbReference type="ARBA" id="ARBA00022825"/>
    </source>
</evidence>
<protein>
    <recommendedName>
        <fullName evidence="3">tripeptidyl-peptidase II</fullName>
        <ecNumber evidence="3">3.4.14.10</ecNumber>
    </recommendedName>
</protein>
<evidence type="ECO:0000256" key="1">
    <source>
        <dbReference type="ARBA" id="ARBA00001910"/>
    </source>
</evidence>
<proteinExistence type="inferred from homology"/>
<dbReference type="PANTHER" id="PTHR43806">
    <property type="entry name" value="PEPTIDASE S8"/>
    <property type="match status" value="1"/>
</dbReference>
<feature type="domain" description="Tripeptidyl-peptidase II galactose-binding" evidence="15">
    <location>
        <begin position="690"/>
        <end position="777"/>
    </location>
</feature>
<dbReference type="InterPro" id="IPR036852">
    <property type="entry name" value="Peptidase_S8/S53_dom_sf"/>
</dbReference>
<evidence type="ECO:0000259" key="15">
    <source>
        <dbReference type="Pfam" id="PF21316"/>
    </source>
</evidence>
<feature type="chain" id="PRO_5022088251" description="tripeptidyl-peptidase II" evidence="11">
    <location>
        <begin position="41"/>
        <end position="1284"/>
    </location>
</feature>
<feature type="compositionally biased region" description="Basic and acidic residues" evidence="10">
    <location>
        <begin position="1036"/>
        <end position="1045"/>
    </location>
</feature>
<dbReference type="EMBL" id="CP036289">
    <property type="protein sequence ID" value="QDU73267.1"/>
    <property type="molecule type" value="Genomic_DNA"/>
</dbReference>
<dbReference type="PROSITE" id="PS51892">
    <property type="entry name" value="SUBTILASE"/>
    <property type="match status" value="1"/>
</dbReference>
<keyword evidence="9" id="KW-0175">Coiled coil</keyword>
<keyword evidence="17" id="KW-1185">Reference proteome</keyword>
<dbReference type="Pfam" id="PF21316">
    <property type="entry name" value="TPPII_GBD"/>
    <property type="match status" value="1"/>
</dbReference>
<dbReference type="PROSITE" id="PS00137">
    <property type="entry name" value="SUBTILASE_HIS"/>
    <property type="match status" value="1"/>
</dbReference>
<feature type="active site" description="Charge relay system" evidence="8">
    <location>
        <position position="483"/>
    </location>
</feature>
<feature type="coiled-coil region" evidence="9">
    <location>
        <begin position="173"/>
        <end position="218"/>
    </location>
</feature>
<organism evidence="16 17">
    <name type="scientific">Bremerella volcania</name>
    <dbReference type="NCBI Taxonomy" id="2527984"/>
    <lineage>
        <taxon>Bacteria</taxon>
        <taxon>Pseudomonadati</taxon>
        <taxon>Planctomycetota</taxon>
        <taxon>Planctomycetia</taxon>
        <taxon>Pirellulales</taxon>
        <taxon>Pirellulaceae</taxon>
        <taxon>Bremerella</taxon>
    </lineage>
</organism>
<feature type="active site" description="Charge relay system" evidence="8">
    <location>
        <position position="298"/>
    </location>
</feature>
<keyword evidence="6 8" id="KW-0378">Hydrolase</keyword>
<comment type="similarity">
    <text evidence="2 8">Belongs to the peptidase S8 family.</text>
</comment>
<dbReference type="Gene3D" id="2.20.25.690">
    <property type="match status" value="1"/>
</dbReference>
<feature type="region of interest" description="Disordered" evidence="10">
    <location>
        <begin position="1021"/>
        <end position="1045"/>
    </location>
</feature>
<evidence type="ECO:0000256" key="8">
    <source>
        <dbReference type="PROSITE-ProRule" id="PRU01240"/>
    </source>
</evidence>
<dbReference type="EC" id="3.4.14.10" evidence="3"/>
<dbReference type="InterPro" id="IPR050131">
    <property type="entry name" value="Peptidase_S8_subtilisin-like"/>
</dbReference>